<dbReference type="InParanoid" id="T0RIR1"/>
<dbReference type="GeneID" id="19953255"/>
<accession>T0RIR1</accession>
<dbReference type="OrthoDB" id="10337876at2759"/>
<dbReference type="Proteomes" id="UP000030762">
    <property type="component" value="Unassembled WGS sequence"/>
</dbReference>
<dbReference type="OMA" id="MIHQIAT"/>
<sequence length="103" mass="11706">MGDKTHFSFWLQPTTTPTTRTMIHQIATMTEDRKRHVYIIARLLHESAAKFNVPTSVVSQKLHRVAAKMEVQLFRATHGRKLGEDAIRKHLVVLASRACRSAA</sequence>
<dbReference type="EMBL" id="JH767181">
    <property type="protein sequence ID" value="EQC29757.1"/>
    <property type="molecule type" value="Genomic_DNA"/>
</dbReference>
<name>T0RIR1_SAPDV</name>
<evidence type="ECO:0000313" key="2">
    <source>
        <dbReference type="Proteomes" id="UP000030762"/>
    </source>
</evidence>
<evidence type="ECO:0000313" key="1">
    <source>
        <dbReference type="EMBL" id="EQC29757.1"/>
    </source>
</evidence>
<dbReference type="VEuPathDB" id="FungiDB:SDRG_12528"/>
<dbReference type="AlphaFoldDB" id="T0RIR1"/>
<proteinExistence type="predicted"/>
<protein>
    <submittedName>
        <fullName evidence="1">Uncharacterized protein</fullName>
    </submittedName>
</protein>
<keyword evidence="2" id="KW-1185">Reference proteome</keyword>
<gene>
    <name evidence="1" type="ORF">SDRG_12528</name>
</gene>
<reference evidence="1 2" key="1">
    <citation type="submission" date="2012-04" db="EMBL/GenBank/DDBJ databases">
        <title>The Genome Sequence of Saprolegnia declina VS20.</title>
        <authorList>
            <consortium name="The Broad Institute Genome Sequencing Platform"/>
            <person name="Russ C."/>
            <person name="Nusbaum C."/>
            <person name="Tyler B."/>
            <person name="van West P."/>
            <person name="Dieguez-Uribeondo J."/>
            <person name="de Bruijn I."/>
            <person name="Tripathy S."/>
            <person name="Jiang R."/>
            <person name="Young S.K."/>
            <person name="Zeng Q."/>
            <person name="Gargeya S."/>
            <person name="Fitzgerald M."/>
            <person name="Haas B."/>
            <person name="Abouelleil A."/>
            <person name="Alvarado L."/>
            <person name="Arachchi H.M."/>
            <person name="Berlin A."/>
            <person name="Chapman S.B."/>
            <person name="Goldberg J."/>
            <person name="Griggs A."/>
            <person name="Gujja S."/>
            <person name="Hansen M."/>
            <person name="Howarth C."/>
            <person name="Imamovic A."/>
            <person name="Larimer J."/>
            <person name="McCowen C."/>
            <person name="Montmayeur A."/>
            <person name="Murphy C."/>
            <person name="Neiman D."/>
            <person name="Pearson M."/>
            <person name="Priest M."/>
            <person name="Roberts A."/>
            <person name="Saif S."/>
            <person name="Shea T."/>
            <person name="Sisk P."/>
            <person name="Sykes S."/>
            <person name="Wortman J."/>
            <person name="Nusbaum C."/>
            <person name="Birren B."/>
        </authorList>
    </citation>
    <scope>NUCLEOTIDE SEQUENCE [LARGE SCALE GENOMIC DNA]</scope>
    <source>
        <strain evidence="1 2">VS20</strain>
    </source>
</reference>
<organism evidence="1 2">
    <name type="scientific">Saprolegnia diclina (strain VS20)</name>
    <dbReference type="NCBI Taxonomy" id="1156394"/>
    <lineage>
        <taxon>Eukaryota</taxon>
        <taxon>Sar</taxon>
        <taxon>Stramenopiles</taxon>
        <taxon>Oomycota</taxon>
        <taxon>Saprolegniomycetes</taxon>
        <taxon>Saprolegniales</taxon>
        <taxon>Saprolegniaceae</taxon>
        <taxon>Saprolegnia</taxon>
    </lineage>
</organism>
<dbReference type="RefSeq" id="XP_008616823.1">
    <property type="nucleotide sequence ID" value="XM_008618601.1"/>
</dbReference>